<accession>X0V461</accession>
<name>X0V461_9ZZZZ</name>
<gene>
    <name evidence="1" type="ORF">S01H1_33734</name>
</gene>
<dbReference type="AlphaFoldDB" id="X0V461"/>
<dbReference type="EMBL" id="BARS01020955">
    <property type="protein sequence ID" value="GAG12890.1"/>
    <property type="molecule type" value="Genomic_DNA"/>
</dbReference>
<evidence type="ECO:0000313" key="1">
    <source>
        <dbReference type="EMBL" id="GAG12890.1"/>
    </source>
</evidence>
<reference evidence="1" key="1">
    <citation type="journal article" date="2014" name="Front. Microbiol.">
        <title>High frequency of phylogenetically diverse reductive dehalogenase-homologous genes in deep subseafloor sedimentary metagenomes.</title>
        <authorList>
            <person name="Kawai M."/>
            <person name="Futagami T."/>
            <person name="Toyoda A."/>
            <person name="Takaki Y."/>
            <person name="Nishi S."/>
            <person name="Hori S."/>
            <person name="Arai W."/>
            <person name="Tsubouchi T."/>
            <person name="Morono Y."/>
            <person name="Uchiyama I."/>
            <person name="Ito T."/>
            <person name="Fujiyama A."/>
            <person name="Inagaki F."/>
            <person name="Takami H."/>
        </authorList>
    </citation>
    <scope>NUCLEOTIDE SEQUENCE</scope>
    <source>
        <strain evidence="1">Expedition CK06-06</strain>
    </source>
</reference>
<feature type="non-terminal residue" evidence="1">
    <location>
        <position position="44"/>
    </location>
</feature>
<proteinExistence type="predicted"/>
<organism evidence="1">
    <name type="scientific">marine sediment metagenome</name>
    <dbReference type="NCBI Taxonomy" id="412755"/>
    <lineage>
        <taxon>unclassified sequences</taxon>
        <taxon>metagenomes</taxon>
        <taxon>ecological metagenomes</taxon>
    </lineage>
</organism>
<protein>
    <submittedName>
        <fullName evidence="1">Uncharacterized protein</fullName>
    </submittedName>
</protein>
<comment type="caution">
    <text evidence="1">The sequence shown here is derived from an EMBL/GenBank/DDBJ whole genome shotgun (WGS) entry which is preliminary data.</text>
</comment>
<sequence length="44" mass="5055">MTNDGGPALAPPVGYETWLHYAVETMDTRNVYLEWRSGEQPQWS</sequence>